<protein>
    <submittedName>
        <fullName evidence="2">YdeI/OmpD-associated family protein</fullName>
    </submittedName>
</protein>
<dbReference type="Proteomes" id="UP000634134">
    <property type="component" value="Unassembled WGS sequence"/>
</dbReference>
<dbReference type="Pfam" id="PF08818">
    <property type="entry name" value="DUF1801"/>
    <property type="match status" value="1"/>
</dbReference>
<name>A0ABR9W4E7_9BACT</name>
<feature type="domain" description="YdhG-like" evidence="1">
    <location>
        <begin position="22"/>
        <end position="117"/>
    </location>
</feature>
<reference evidence="3" key="1">
    <citation type="submission" date="2023-07" db="EMBL/GenBank/DDBJ databases">
        <title>Dyadobacter sp. nov 'subterranea' isolated from contaminted grondwater.</title>
        <authorList>
            <person name="Szabo I."/>
            <person name="Al-Omari J."/>
            <person name="Szerdahelyi S.G."/>
            <person name="Rado J."/>
        </authorList>
    </citation>
    <scope>NUCLEOTIDE SEQUENCE [LARGE SCALE GENOMIC DNA]</scope>
    <source>
        <strain evidence="3">UP-52</strain>
    </source>
</reference>
<evidence type="ECO:0000259" key="1">
    <source>
        <dbReference type="Pfam" id="PF08818"/>
    </source>
</evidence>
<comment type="caution">
    <text evidence="2">The sequence shown here is derived from an EMBL/GenBank/DDBJ whole genome shotgun (WGS) entry which is preliminary data.</text>
</comment>
<sequence>MGTRLPRIDEYIIKSAEFAIPILDYWRELVHAACPDVKEVMKWSMPFFEYKNGNLCSMASFKYHCGFHFWLYSKMKDPDKLFSVDGENSGMGQFGKITKIEELPSEEQIIALIHDAMSLIDNGVKITKDPAKKVVKELVIPDYILEAIDDNPDALENFKKFTLSQKKEYVDWIVEAKSETTRVKRMERAVEWIEEGKTRNWKYQR</sequence>
<dbReference type="EMBL" id="JACYGY010000001">
    <property type="protein sequence ID" value="MBE9460335.1"/>
    <property type="molecule type" value="Genomic_DNA"/>
</dbReference>
<keyword evidence="3" id="KW-1185">Reference proteome</keyword>
<dbReference type="SUPFAM" id="SSF159888">
    <property type="entry name" value="YdhG-like"/>
    <property type="match status" value="1"/>
</dbReference>
<proteinExistence type="predicted"/>
<evidence type="ECO:0000313" key="2">
    <source>
        <dbReference type="EMBL" id="MBE9460335.1"/>
    </source>
</evidence>
<dbReference type="Pfam" id="PF13376">
    <property type="entry name" value="OmdA"/>
    <property type="match status" value="1"/>
</dbReference>
<organism evidence="2 3">
    <name type="scientific">Dyadobacter subterraneus</name>
    <dbReference type="NCBI Taxonomy" id="2773304"/>
    <lineage>
        <taxon>Bacteria</taxon>
        <taxon>Pseudomonadati</taxon>
        <taxon>Bacteroidota</taxon>
        <taxon>Cytophagia</taxon>
        <taxon>Cytophagales</taxon>
        <taxon>Spirosomataceae</taxon>
        <taxon>Dyadobacter</taxon>
    </lineage>
</organism>
<dbReference type="RefSeq" id="WP_194118678.1">
    <property type="nucleotide sequence ID" value="NZ_JACYGY010000001.1"/>
</dbReference>
<dbReference type="InterPro" id="IPR014922">
    <property type="entry name" value="YdhG-like"/>
</dbReference>
<gene>
    <name evidence="2" type="ORF">IEE83_00430</name>
</gene>
<accession>A0ABR9W4E7</accession>
<evidence type="ECO:0000313" key="3">
    <source>
        <dbReference type="Proteomes" id="UP000634134"/>
    </source>
</evidence>
<dbReference type="Gene3D" id="3.90.1150.200">
    <property type="match status" value="1"/>
</dbReference>